<reference evidence="2 3" key="1">
    <citation type="journal article" date="2023" name="Genes (Basel)">
        <title>Chromosome-Level Genome Assembly and Circadian Gene Repertoire of the Patagonia Blennie Eleginops maclovinus-The Closest Ancestral Proxy of Antarctic Cryonotothenioids.</title>
        <authorList>
            <person name="Cheng C.C."/>
            <person name="Rivera-Colon A.G."/>
            <person name="Minhas B.F."/>
            <person name="Wilson L."/>
            <person name="Rayamajhi N."/>
            <person name="Vargas-Chacoff L."/>
            <person name="Catchen J.M."/>
        </authorList>
    </citation>
    <scope>NUCLEOTIDE SEQUENCE [LARGE SCALE GENOMIC DNA]</scope>
    <source>
        <strain evidence="2">JMC-PN-2008</strain>
    </source>
</reference>
<dbReference type="AlphaFoldDB" id="A0AAN7XYQ2"/>
<feature type="compositionally biased region" description="Polar residues" evidence="1">
    <location>
        <begin position="77"/>
        <end position="89"/>
    </location>
</feature>
<name>A0AAN7XYQ2_ELEMC</name>
<evidence type="ECO:0000256" key="1">
    <source>
        <dbReference type="SAM" id="MobiDB-lite"/>
    </source>
</evidence>
<accession>A0AAN7XYQ2</accession>
<comment type="caution">
    <text evidence="2">The sequence shown here is derived from an EMBL/GenBank/DDBJ whole genome shotgun (WGS) entry which is preliminary data.</text>
</comment>
<gene>
    <name evidence="2" type="ORF">PBY51_010088</name>
</gene>
<feature type="region of interest" description="Disordered" evidence="1">
    <location>
        <begin position="61"/>
        <end position="89"/>
    </location>
</feature>
<protein>
    <submittedName>
        <fullName evidence="2">Uncharacterized protein</fullName>
    </submittedName>
</protein>
<feature type="region of interest" description="Disordered" evidence="1">
    <location>
        <begin position="1"/>
        <end position="22"/>
    </location>
</feature>
<proteinExistence type="predicted"/>
<keyword evidence="3" id="KW-1185">Reference proteome</keyword>
<sequence length="89" mass="9674">MYNDKVCRSKSHKATETPGSNFSVHSCYRQTAPAVSGVLFVILSPSCHPLRHSAASTLHVLPGPGSTRLPRSPRQYAKQTVKSVSLKNL</sequence>
<organism evidence="2 3">
    <name type="scientific">Eleginops maclovinus</name>
    <name type="common">Patagonian blennie</name>
    <name type="synonym">Eleginus maclovinus</name>
    <dbReference type="NCBI Taxonomy" id="56733"/>
    <lineage>
        <taxon>Eukaryota</taxon>
        <taxon>Metazoa</taxon>
        <taxon>Chordata</taxon>
        <taxon>Craniata</taxon>
        <taxon>Vertebrata</taxon>
        <taxon>Euteleostomi</taxon>
        <taxon>Actinopterygii</taxon>
        <taxon>Neopterygii</taxon>
        <taxon>Teleostei</taxon>
        <taxon>Neoteleostei</taxon>
        <taxon>Acanthomorphata</taxon>
        <taxon>Eupercaria</taxon>
        <taxon>Perciformes</taxon>
        <taxon>Notothenioidei</taxon>
        <taxon>Eleginopidae</taxon>
        <taxon>Eleginops</taxon>
    </lineage>
</organism>
<dbReference type="EMBL" id="JAUZQC010000007">
    <property type="protein sequence ID" value="KAK5869134.1"/>
    <property type="molecule type" value="Genomic_DNA"/>
</dbReference>
<dbReference type="Proteomes" id="UP001346869">
    <property type="component" value="Unassembled WGS sequence"/>
</dbReference>
<reference evidence="2 3" key="2">
    <citation type="journal article" date="2023" name="Mol. Biol. Evol.">
        <title>Genomics of Secondarily Temperate Adaptation in the Only Non-Antarctic Icefish.</title>
        <authorList>
            <person name="Rivera-Colon A.G."/>
            <person name="Rayamajhi N."/>
            <person name="Minhas B.F."/>
            <person name="Madrigal G."/>
            <person name="Bilyk K.T."/>
            <person name="Yoon V."/>
            <person name="Hune M."/>
            <person name="Gregory S."/>
            <person name="Cheng C.H.C."/>
            <person name="Catchen J.M."/>
        </authorList>
    </citation>
    <scope>NUCLEOTIDE SEQUENCE [LARGE SCALE GENOMIC DNA]</scope>
    <source>
        <strain evidence="2">JMC-PN-2008</strain>
    </source>
</reference>
<evidence type="ECO:0000313" key="3">
    <source>
        <dbReference type="Proteomes" id="UP001346869"/>
    </source>
</evidence>
<evidence type="ECO:0000313" key="2">
    <source>
        <dbReference type="EMBL" id="KAK5869134.1"/>
    </source>
</evidence>